<proteinExistence type="predicted"/>
<dbReference type="Proteomes" id="UP000220914">
    <property type="component" value="Unassembled WGS sequence"/>
</dbReference>
<evidence type="ECO:0000313" key="3">
    <source>
        <dbReference type="EMBL" id="PEG33495.1"/>
    </source>
</evidence>
<accession>A0A2A7MP38</accession>
<dbReference type="Pfam" id="PF03473">
    <property type="entry name" value="MOSC"/>
    <property type="match status" value="1"/>
</dbReference>
<dbReference type="EMBL" id="BLKS01000001">
    <property type="protein sequence ID" value="GFG51782.1"/>
    <property type="molecule type" value="Genomic_DNA"/>
</dbReference>
<dbReference type="GO" id="GO:0003824">
    <property type="term" value="F:catalytic activity"/>
    <property type="evidence" value="ECO:0007669"/>
    <property type="project" value="InterPro"/>
</dbReference>
<protein>
    <submittedName>
        <fullName evidence="3">MOSC domain-containing protein</fullName>
    </submittedName>
    <submittedName>
        <fullName evidence="2">Molybdenum cofactor biosysynthesis protein</fullName>
    </submittedName>
</protein>
<name>A0A2A7MP38_MYCAG</name>
<dbReference type="OrthoDB" id="9793178at2"/>
<gene>
    <name evidence="3" type="ORF">CQY20_30540</name>
    <name evidence="2" type="ORF">MAGR_32230</name>
</gene>
<reference evidence="2 5" key="2">
    <citation type="journal article" date="2019" name="Emerg. Microbes Infect.">
        <title>Comprehensive subspecies identification of 175 nontuberculous mycobacteria species based on 7547 genomic profiles.</title>
        <authorList>
            <person name="Matsumoto Y."/>
            <person name="Kinjo T."/>
            <person name="Motooka D."/>
            <person name="Nabeya D."/>
            <person name="Jung N."/>
            <person name="Uechi K."/>
            <person name="Horii T."/>
            <person name="Iida T."/>
            <person name="Fujita J."/>
            <person name="Nakamura S."/>
        </authorList>
    </citation>
    <scope>NUCLEOTIDE SEQUENCE [LARGE SCALE GENOMIC DNA]</scope>
    <source>
        <strain evidence="2 5">JCM 6377</strain>
    </source>
</reference>
<dbReference type="SUPFAM" id="SSF50800">
    <property type="entry name" value="PK beta-barrel domain-like"/>
    <property type="match status" value="1"/>
</dbReference>
<comment type="caution">
    <text evidence="3">The sequence shown here is derived from an EMBL/GenBank/DDBJ whole genome shotgun (WGS) entry which is preliminary data.</text>
</comment>
<dbReference type="GO" id="GO:0030170">
    <property type="term" value="F:pyridoxal phosphate binding"/>
    <property type="evidence" value="ECO:0007669"/>
    <property type="project" value="InterPro"/>
</dbReference>
<dbReference type="GO" id="GO:0030151">
    <property type="term" value="F:molybdenum ion binding"/>
    <property type="evidence" value="ECO:0007669"/>
    <property type="project" value="InterPro"/>
</dbReference>
<dbReference type="Pfam" id="PF03476">
    <property type="entry name" value="MOSC_N"/>
    <property type="match status" value="1"/>
</dbReference>
<dbReference type="Gene3D" id="2.40.33.20">
    <property type="entry name" value="PK beta-barrel domain-like"/>
    <property type="match status" value="1"/>
</dbReference>
<reference evidence="3 4" key="1">
    <citation type="submission" date="2017-10" db="EMBL/GenBank/DDBJ databases">
        <title>The new phylogeny of genus Mycobacterium.</title>
        <authorList>
            <person name="Tortoli E."/>
            <person name="Trovato A."/>
            <person name="Cirillo D.M."/>
        </authorList>
    </citation>
    <scope>NUCLEOTIDE SEQUENCE [LARGE SCALE GENOMIC DNA]</scope>
    <source>
        <strain evidence="3 4">CCUG37673</strain>
    </source>
</reference>
<feature type="domain" description="MOSC" evidence="1">
    <location>
        <begin position="136"/>
        <end position="293"/>
    </location>
</feature>
<evidence type="ECO:0000313" key="4">
    <source>
        <dbReference type="Proteomes" id="UP000220914"/>
    </source>
</evidence>
<dbReference type="RefSeq" id="WP_097944588.1">
    <property type="nucleotide sequence ID" value="NZ_BLKS01000001.1"/>
</dbReference>
<sequence>MTSVGTLWQYPVKSMQGEEVEQILLTATGVAGDRAYGFLDVDTGRLVSAKRPKRFGALLNCRARFVAPPTGDESTAVEVTFPDGSVVRSDADDGAELTRRVSELLGREVRLISTAPEGLALDELVPELEELGESALSALQAEAPDSDGHRFLQIPVAMAAPGTLLDLAALHVLATSTLKRLAAAHPGGDWDPRRMRPNFLIDDGDDPGDEDDWLGCDVHIGEQAVVHIVGPTPRCVMTTLPQPGLGKDNDILRTVARLNLKEMGALGQFACAGSYAEVVTPGVVRRGDSIRFARVQPRKGALAATIDMMTAALAGGK</sequence>
<organism evidence="3 4">
    <name type="scientific">Mycolicibacterium agri</name>
    <name type="common">Mycobacterium agri</name>
    <dbReference type="NCBI Taxonomy" id="36811"/>
    <lineage>
        <taxon>Bacteria</taxon>
        <taxon>Bacillati</taxon>
        <taxon>Actinomycetota</taxon>
        <taxon>Actinomycetes</taxon>
        <taxon>Mycobacteriales</taxon>
        <taxon>Mycobacteriaceae</taxon>
        <taxon>Mycolicibacterium</taxon>
    </lineage>
</organism>
<dbReference type="PROSITE" id="PS51340">
    <property type="entry name" value="MOSC"/>
    <property type="match status" value="1"/>
</dbReference>
<keyword evidence="4" id="KW-1185">Reference proteome</keyword>
<reference evidence="2" key="3">
    <citation type="submission" date="2020-02" db="EMBL/GenBank/DDBJ databases">
        <authorList>
            <person name="Matsumoto Y."/>
            <person name="Motooka D."/>
            <person name="Nakamura S."/>
        </authorList>
    </citation>
    <scope>NUCLEOTIDE SEQUENCE</scope>
    <source>
        <strain evidence="2">JCM 6377</strain>
    </source>
</reference>
<dbReference type="EMBL" id="PDCP01000109">
    <property type="protein sequence ID" value="PEG33495.1"/>
    <property type="molecule type" value="Genomic_DNA"/>
</dbReference>
<dbReference type="InterPro" id="IPR011037">
    <property type="entry name" value="Pyrv_Knase-like_insert_dom_sf"/>
</dbReference>
<evidence type="ECO:0000259" key="1">
    <source>
        <dbReference type="PROSITE" id="PS51340"/>
    </source>
</evidence>
<dbReference type="AlphaFoldDB" id="A0A2A7MP38"/>
<dbReference type="InterPro" id="IPR005302">
    <property type="entry name" value="MoCF_Sase_C"/>
</dbReference>
<dbReference type="Proteomes" id="UP000465302">
    <property type="component" value="Unassembled WGS sequence"/>
</dbReference>
<dbReference type="InterPro" id="IPR005303">
    <property type="entry name" value="MOCOS_middle"/>
</dbReference>
<evidence type="ECO:0000313" key="5">
    <source>
        <dbReference type="Proteomes" id="UP000465302"/>
    </source>
</evidence>
<evidence type="ECO:0000313" key="2">
    <source>
        <dbReference type="EMBL" id="GFG51782.1"/>
    </source>
</evidence>